<dbReference type="GO" id="GO:0016020">
    <property type="term" value="C:membrane"/>
    <property type="evidence" value="ECO:0007669"/>
    <property type="project" value="UniProtKB-SubCell"/>
</dbReference>
<comment type="similarity">
    <text evidence="2 9">Belongs to the mitochondrial carrier (TC 2.A.29) family.</text>
</comment>
<keyword evidence="3 9" id="KW-0813">Transport</keyword>
<evidence type="ECO:0000256" key="4">
    <source>
        <dbReference type="ARBA" id="ARBA00022692"/>
    </source>
</evidence>
<evidence type="ECO:0000256" key="8">
    <source>
        <dbReference type="PROSITE-ProRule" id="PRU00282"/>
    </source>
</evidence>
<dbReference type="InParanoid" id="A0A165ZRT2"/>
<dbReference type="Proteomes" id="UP000077266">
    <property type="component" value="Unassembled WGS sequence"/>
</dbReference>
<feature type="transmembrane region" description="Helical" evidence="10">
    <location>
        <begin position="50"/>
        <end position="76"/>
    </location>
</feature>
<evidence type="ECO:0000256" key="7">
    <source>
        <dbReference type="ARBA" id="ARBA00023136"/>
    </source>
</evidence>
<evidence type="ECO:0000313" key="11">
    <source>
        <dbReference type="EMBL" id="KZV85309.1"/>
    </source>
</evidence>
<evidence type="ECO:0000256" key="2">
    <source>
        <dbReference type="ARBA" id="ARBA00006375"/>
    </source>
</evidence>
<dbReference type="PANTHER" id="PTHR45667">
    <property type="entry name" value="S-ADENOSYLMETHIONINE MITOCHONDRIAL CARRIER PROTEIN"/>
    <property type="match status" value="1"/>
</dbReference>
<organism evidence="11 12">
    <name type="scientific">Exidia glandulosa HHB12029</name>
    <dbReference type="NCBI Taxonomy" id="1314781"/>
    <lineage>
        <taxon>Eukaryota</taxon>
        <taxon>Fungi</taxon>
        <taxon>Dikarya</taxon>
        <taxon>Basidiomycota</taxon>
        <taxon>Agaricomycotina</taxon>
        <taxon>Agaricomycetes</taxon>
        <taxon>Auriculariales</taxon>
        <taxon>Exidiaceae</taxon>
        <taxon>Exidia</taxon>
    </lineage>
</organism>
<evidence type="ECO:0000313" key="12">
    <source>
        <dbReference type="Proteomes" id="UP000077266"/>
    </source>
</evidence>
<accession>A0A165ZRT2</accession>
<dbReference type="SUPFAM" id="SSF103506">
    <property type="entry name" value="Mitochondrial carrier"/>
    <property type="match status" value="1"/>
</dbReference>
<keyword evidence="5" id="KW-0677">Repeat</keyword>
<dbReference type="InterPro" id="IPR023395">
    <property type="entry name" value="MCP_dom_sf"/>
</dbReference>
<dbReference type="AlphaFoldDB" id="A0A165ZRT2"/>
<feature type="transmembrane region" description="Helical" evidence="10">
    <location>
        <begin position="12"/>
        <end position="29"/>
    </location>
</feature>
<sequence length="295" mass="31401">MSLQNTNGEILLAGAVAALTVDLLLYPLDTLKTRLQSREYATLFANNRRALFGGLYQGIGSVIVATLPSSGAFFIAYEGLKGAFAEEKQTFVPQPVVHMAASSVAELVACAIFAPAEIIKQNAQMVSSSSSSSSSTSATMATLQKFRANPSALWGGYVALIVRDLPFSAIQFPLYERFRTQLGHGNEKDLADTARVTALSSALASGVASVLTTPVDVVKTRVMLDTGAAVTTTALRPGWYATAHDIAVREGVRGLWRGGVLRCVWTMLGGGLYLGVYESGRVWLAQRREGVGGDF</sequence>
<gene>
    <name evidence="11" type="ORF">EXIGLDRAFT_681945</name>
</gene>
<name>A0A165ZRT2_EXIGL</name>
<evidence type="ECO:0000256" key="10">
    <source>
        <dbReference type="SAM" id="Phobius"/>
    </source>
</evidence>
<comment type="subcellular location">
    <subcellularLocation>
        <location evidence="1">Membrane</location>
        <topology evidence="1">Multi-pass membrane protein</topology>
    </subcellularLocation>
</comment>
<proteinExistence type="inferred from homology"/>
<feature type="repeat" description="Solcar" evidence="8">
    <location>
        <begin position="93"/>
        <end position="181"/>
    </location>
</feature>
<dbReference type="InterPro" id="IPR018108">
    <property type="entry name" value="MCP_transmembrane"/>
</dbReference>
<evidence type="ECO:0000256" key="6">
    <source>
        <dbReference type="ARBA" id="ARBA00022989"/>
    </source>
</evidence>
<keyword evidence="4 8" id="KW-0812">Transmembrane</keyword>
<dbReference type="Pfam" id="PF00153">
    <property type="entry name" value="Mito_carr"/>
    <property type="match status" value="3"/>
</dbReference>
<evidence type="ECO:0000256" key="3">
    <source>
        <dbReference type="ARBA" id="ARBA00022448"/>
    </source>
</evidence>
<dbReference type="OrthoDB" id="415315at2759"/>
<feature type="repeat" description="Solcar" evidence="8">
    <location>
        <begin position="192"/>
        <end position="283"/>
    </location>
</feature>
<dbReference type="EMBL" id="KV426192">
    <property type="protein sequence ID" value="KZV85309.1"/>
    <property type="molecule type" value="Genomic_DNA"/>
</dbReference>
<keyword evidence="7 8" id="KW-0472">Membrane</keyword>
<dbReference type="Gene3D" id="1.50.40.10">
    <property type="entry name" value="Mitochondrial carrier domain"/>
    <property type="match status" value="2"/>
</dbReference>
<reference evidence="11 12" key="1">
    <citation type="journal article" date="2016" name="Mol. Biol. Evol.">
        <title>Comparative Genomics of Early-Diverging Mushroom-Forming Fungi Provides Insights into the Origins of Lignocellulose Decay Capabilities.</title>
        <authorList>
            <person name="Nagy L.G."/>
            <person name="Riley R."/>
            <person name="Tritt A."/>
            <person name="Adam C."/>
            <person name="Daum C."/>
            <person name="Floudas D."/>
            <person name="Sun H."/>
            <person name="Yadav J.S."/>
            <person name="Pangilinan J."/>
            <person name="Larsson K.H."/>
            <person name="Matsuura K."/>
            <person name="Barry K."/>
            <person name="Labutti K."/>
            <person name="Kuo R."/>
            <person name="Ohm R.A."/>
            <person name="Bhattacharya S.S."/>
            <person name="Shirouzu T."/>
            <person name="Yoshinaga Y."/>
            <person name="Martin F.M."/>
            <person name="Grigoriev I.V."/>
            <person name="Hibbett D.S."/>
        </authorList>
    </citation>
    <scope>NUCLEOTIDE SEQUENCE [LARGE SCALE GENOMIC DNA]</scope>
    <source>
        <strain evidence="11 12">HHB12029</strain>
    </source>
</reference>
<dbReference type="PROSITE" id="PS50920">
    <property type="entry name" value="SOLCAR"/>
    <property type="match status" value="3"/>
</dbReference>
<protein>
    <submittedName>
        <fullName evidence="11">Mitochondrial carrier</fullName>
    </submittedName>
</protein>
<evidence type="ECO:0000256" key="9">
    <source>
        <dbReference type="RuleBase" id="RU000488"/>
    </source>
</evidence>
<feature type="repeat" description="Solcar" evidence="8">
    <location>
        <begin position="5"/>
        <end position="83"/>
    </location>
</feature>
<keyword evidence="6 10" id="KW-1133">Transmembrane helix</keyword>
<evidence type="ECO:0000256" key="5">
    <source>
        <dbReference type="ARBA" id="ARBA00022737"/>
    </source>
</evidence>
<evidence type="ECO:0000256" key="1">
    <source>
        <dbReference type="ARBA" id="ARBA00004141"/>
    </source>
</evidence>
<keyword evidence="12" id="KW-1185">Reference proteome</keyword>